<organism evidence="2 4">
    <name type="scientific">Flavobacterium tructae</name>
    <dbReference type="NCBI Taxonomy" id="1114873"/>
    <lineage>
        <taxon>Bacteria</taxon>
        <taxon>Pseudomonadati</taxon>
        <taxon>Bacteroidota</taxon>
        <taxon>Flavobacteriia</taxon>
        <taxon>Flavobacteriales</taxon>
        <taxon>Flavobacteriaceae</taxon>
        <taxon>Flavobacterium</taxon>
    </lineage>
</organism>
<reference evidence="3 5" key="3">
    <citation type="submission" date="2016-11" db="EMBL/GenBank/DDBJ databases">
        <title>Whole genomes of Flavobacteriaceae.</title>
        <authorList>
            <person name="Stine C."/>
            <person name="Li C."/>
            <person name="Tadesse D."/>
        </authorList>
    </citation>
    <scope>NUCLEOTIDE SEQUENCE [LARGE SCALE GENOMIC DNA]</scope>
    <source>
        <strain evidence="3 5">ATCC BAA-2541</strain>
    </source>
</reference>
<dbReference type="SMART" id="SM00530">
    <property type="entry name" value="HTH_XRE"/>
    <property type="match status" value="1"/>
</dbReference>
<feature type="domain" description="HTH cro/C1-type" evidence="1">
    <location>
        <begin position="10"/>
        <end position="64"/>
    </location>
</feature>
<dbReference type="Gene3D" id="1.10.260.40">
    <property type="entry name" value="lambda repressor-like DNA-binding domains"/>
    <property type="match status" value="1"/>
</dbReference>
<dbReference type="EMBL" id="MUHG01000018">
    <property type="protein sequence ID" value="OXB19367.1"/>
    <property type="molecule type" value="Genomic_DNA"/>
</dbReference>
<dbReference type="PANTHER" id="PTHR14136:SF17">
    <property type="entry name" value="BTB_POZ DOMAIN-CONTAINING PROTEIN KCTD9"/>
    <property type="match status" value="1"/>
</dbReference>
<accession>A0A1S1J5P5</accession>
<dbReference type="Gene3D" id="2.160.20.80">
    <property type="entry name" value="E3 ubiquitin-protein ligase SopA"/>
    <property type="match status" value="2"/>
</dbReference>
<dbReference type="OrthoDB" id="9812495at2"/>
<evidence type="ECO:0000313" key="5">
    <source>
        <dbReference type="Proteomes" id="UP000198319"/>
    </source>
</evidence>
<dbReference type="STRING" id="1278819.BHE19_12325"/>
<dbReference type="EMBL" id="MIKE01000024">
    <property type="protein sequence ID" value="OHT44496.1"/>
    <property type="molecule type" value="Genomic_DNA"/>
</dbReference>
<dbReference type="SUPFAM" id="SSF47413">
    <property type="entry name" value="lambda repressor-like DNA-binding domains"/>
    <property type="match status" value="1"/>
</dbReference>
<dbReference type="Pfam" id="PF00805">
    <property type="entry name" value="Pentapeptide"/>
    <property type="match status" value="2"/>
</dbReference>
<dbReference type="Pfam" id="PF13599">
    <property type="entry name" value="Pentapeptide_4"/>
    <property type="match status" value="1"/>
</dbReference>
<dbReference type="Proteomes" id="UP000198319">
    <property type="component" value="Unassembled WGS sequence"/>
</dbReference>
<name>A0A1S1J5P5_9FLAO</name>
<dbReference type="Pfam" id="PF01381">
    <property type="entry name" value="HTH_3"/>
    <property type="match status" value="1"/>
</dbReference>
<reference evidence="2" key="2">
    <citation type="submission" date="2016-09" db="EMBL/GenBank/DDBJ databases">
        <authorList>
            <person name="Capua I."/>
            <person name="De Benedictis P."/>
            <person name="Joannis T."/>
            <person name="Lombin L.H."/>
            <person name="Cattoli G."/>
        </authorList>
    </citation>
    <scope>NUCLEOTIDE SEQUENCE [LARGE SCALE GENOMIC DNA]</scope>
    <source>
        <strain evidence="2">MSU</strain>
    </source>
</reference>
<comment type="caution">
    <text evidence="2">The sequence shown here is derived from an EMBL/GenBank/DDBJ whole genome shotgun (WGS) entry which is preliminary data.</text>
</comment>
<dbReference type="InterPro" id="IPR051082">
    <property type="entry name" value="Pentapeptide-BTB/POZ_domain"/>
</dbReference>
<dbReference type="PROSITE" id="PS50943">
    <property type="entry name" value="HTH_CROC1"/>
    <property type="match status" value="1"/>
</dbReference>
<dbReference type="Proteomes" id="UP000180252">
    <property type="component" value="Unassembled WGS sequence"/>
</dbReference>
<dbReference type="InterPro" id="IPR001387">
    <property type="entry name" value="Cro/C1-type_HTH"/>
</dbReference>
<dbReference type="InterPro" id="IPR001646">
    <property type="entry name" value="5peptide_repeat"/>
</dbReference>
<dbReference type="SUPFAM" id="SSF141571">
    <property type="entry name" value="Pentapeptide repeat-like"/>
    <property type="match status" value="1"/>
</dbReference>
<proteinExistence type="predicted"/>
<dbReference type="AlphaFoldDB" id="A0A1S1J5P5"/>
<evidence type="ECO:0000259" key="1">
    <source>
        <dbReference type="PROSITE" id="PS50943"/>
    </source>
</evidence>
<gene>
    <name evidence="3" type="ORF">B0A71_12545</name>
    <name evidence="2" type="ORF">BHE19_12325</name>
</gene>
<dbReference type="RefSeq" id="WP_070907759.1">
    <property type="nucleotide sequence ID" value="NZ_MIKE01000024.1"/>
</dbReference>
<sequence>MKANKIGNKIAKARKEQNMSQAQLAQLLFISPQAVGKWERGESFPDIATLDRLAEILNVDLNYFSENLQSSESTPISKVINDTNVQEQKEFKEMGASDRSERPLLINFSGSALAKTDLAGVSLVNRRFVGSDLRDSDFSNADLTGSVFKGSDVREANFTGANLTDCTFSALDLSSASFIKATLVRTEFSASELSGVKFMDAELVDVKLARSDLRKMTFIDCIFNGVDFKYSDLSGLCLDGHIFMDVNFSNAALNKVSFKGAVFRNVSFRPTFALTNRYYKTLQTICFDGAVMDKLTYAALKGVGVDLSKVTTI</sequence>
<reference evidence="4" key="1">
    <citation type="submission" date="2016-09" db="EMBL/GenBank/DDBJ databases">
        <authorList>
            <person name="Chen S."/>
            <person name="Walker E."/>
        </authorList>
    </citation>
    <scope>NUCLEOTIDE SEQUENCE [LARGE SCALE GENOMIC DNA]</scope>
    <source>
        <strain evidence="4">MSU</strain>
    </source>
</reference>
<keyword evidence="5" id="KW-1185">Reference proteome</keyword>
<dbReference type="CDD" id="cd00093">
    <property type="entry name" value="HTH_XRE"/>
    <property type="match status" value="1"/>
</dbReference>
<evidence type="ECO:0000313" key="3">
    <source>
        <dbReference type="EMBL" id="OXB19367.1"/>
    </source>
</evidence>
<dbReference type="PANTHER" id="PTHR14136">
    <property type="entry name" value="BTB_POZ DOMAIN-CONTAINING PROTEIN KCTD9"/>
    <property type="match status" value="1"/>
</dbReference>
<evidence type="ECO:0000313" key="2">
    <source>
        <dbReference type="EMBL" id="OHT44496.1"/>
    </source>
</evidence>
<dbReference type="InterPro" id="IPR010982">
    <property type="entry name" value="Lambda_DNA-bd_dom_sf"/>
</dbReference>
<evidence type="ECO:0000313" key="4">
    <source>
        <dbReference type="Proteomes" id="UP000180252"/>
    </source>
</evidence>
<dbReference type="GO" id="GO:0003677">
    <property type="term" value="F:DNA binding"/>
    <property type="evidence" value="ECO:0007669"/>
    <property type="project" value="InterPro"/>
</dbReference>
<protein>
    <submittedName>
        <fullName evidence="2">Cro/Cl family transcriptional regulator</fullName>
    </submittedName>
</protein>